<dbReference type="InterPro" id="IPR003423">
    <property type="entry name" value="OMP_efflux"/>
</dbReference>
<proteinExistence type="inferred from homology"/>
<dbReference type="Gene3D" id="1.20.1600.10">
    <property type="entry name" value="Outer membrane efflux proteins (OEP)"/>
    <property type="match status" value="1"/>
</dbReference>
<dbReference type="Proteomes" id="UP000464787">
    <property type="component" value="Chromosome"/>
</dbReference>
<dbReference type="EMBL" id="CP047650">
    <property type="protein sequence ID" value="QHI99011.1"/>
    <property type="molecule type" value="Genomic_DNA"/>
</dbReference>
<keyword evidence="2" id="KW-0472">Membrane</keyword>
<keyword evidence="2" id="KW-0812">Transmembrane</keyword>
<comment type="similarity">
    <text evidence="1 2">Belongs to the outer membrane factor (OMF) (TC 1.B.17) family.</text>
</comment>
<dbReference type="GO" id="GO:0005886">
    <property type="term" value="C:plasma membrane"/>
    <property type="evidence" value="ECO:0007669"/>
    <property type="project" value="UniProtKB-SubCell"/>
</dbReference>
<dbReference type="Pfam" id="PF02321">
    <property type="entry name" value="OEP"/>
    <property type="match status" value="2"/>
</dbReference>
<dbReference type="NCBIfam" id="TIGR01845">
    <property type="entry name" value="outer_NodT"/>
    <property type="match status" value="1"/>
</dbReference>
<dbReference type="AlphaFoldDB" id="A0A857J7H8"/>
<accession>A0A857J7H8</accession>
<gene>
    <name evidence="4" type="ORF">GT347_14045</name>
</gene>
<organism evidence="4 5">
    <name type="scientific">Xylophilus rhododendri</name>
    <dbReference type="NCBI Taxonomy" id="2697032"/>
    <lineage>
        <taxon>Bacteria</taxon>
        <taxon>Pseudomonadati</taxon>
        <taxon>Pseudomonadota</taxon>
        <taxon>Betaproteobacteria</taxon>
        <taxon>Burkholderiales</taxon>
        <taxon>Xylophilus</taxon>
    </lineage>
</organism>
<comment type="subcellular location">
    <subcellularLocation>
        <location evidence="2">Cell membrane</location>
        <topology evidence="2">Lipid-anchor</topology>
    </subcellularLocation>
</comment>
<dbReference type="PANTHER" id="PTHR30203:SF29">
    <property type="entry name" value="PROTEIN CYAE"/>
    <property type="match status" value="1"/>
</dbReference>
<protein>
    <submittedName>
        <fullName evidence="4">Efflux transporter outer membrane subunit</fullName>
    </submittedName>
</protein>
<reference evidence="4 5" key="1">
    <citation type="submission" date="2020-01" db="EMBL/GenBank/DDBJ databases">
        <title>Genome sequencing of strain KACC 21265.</title>
        <authorList>
            <person name="Heo J."/>
            <person name="Kim S.-J."/>
            <person name="Kim J.-S."/>
            <person name="Hong S.-B."/>
            <person name="Kwon S.-W."/>
        </authorList>
    </citation>
    <scope>NUCLEOTIDE SEQUENCE [LARGE SCALE GENOMIC DNA]</scope>
    <source>
        <strain evidence="4 5">KACC 21265</strain>
    </source>
</reference>
<keyword evidence="2" id="KW-0564">Palmitate</keyword>
<feature type="coiled-coil region" evidence="3">
    <location>
        <begin position="359"/>
        <end position="397"/>
    </location>
</feature>
<sequence>MSLSMTLPSSMRLAAAVAAAAVLAGCATARPPAAPPLTPPAGWHAQLPHGGSTADMQSWWQRLNDPLLVELIGAAEEASPTLAQAKSRLLQARSTEVGKQAALLPSADLNASIQRGFNASVLGIATQMQAGPSVSWDADLFGANAAARDAAQARLEGARASWHDARVAVAADVANQLDTVRNCRRLLAVAESDAKSRGETARLSDLSAKAGFQAPADAALARGSAADSEARRTQQRASCDVGVKALVALTALDEDELRRRIAQAAEPEAPPAAFDIPALPAQLLEQRPDVRAAAREVAAASAEVGGAEAARYPRLTLQGSVSRAQLGYGGRTFDFTNWQVGPVALALPLFDGGRRKADVQAAKARYDEAAAQLHAKARQAVREVEEALVNLQAADDRVASTDIAADGYRRALAGTQARYDAGLASLITLEDSRRTALSAETARVNLRRERMAAWIGLYRAAGGGWDATAPAPGDAQSTAAR</sequence>
<dbReference type="KEGG" id="xyk:GT347_14045"/>
<name>A0A857J7H8_9BURK</name>
<evidence type="ECO:0000256" key="3">
    <source>
        <dbReference type="SAM" id="Coils"/>
    </source>
</evidence>
<keyword evidence="3" id="KW-0175">Coiled coil</keyword>
<evidence type="ECO:0000313" key="5">
    <source>
        <dbReference type="Proteomes" id="UP000464787"/>
    </source>
</evidence>
<keyword evidence="5" id="KW-1185">Reference proteome</keyword>
<evidence type="ECO:0000256" key="1">
    <source>
        <dbReference type="ARBA" id="ARBA00007613"/>
    </source>
</evidence>
<dbReference type="PANTHER" id="PTHR30203">
    <property type="entry name" value="OUTER MEMBRANE CATION EFFLUX PROTEIN"/>
    <property type="match status" value="1"/>
</dbReference>
<evidence type="ECO:0000256" key="2">
    <source>
        <dbReference type="RuleBase" id="RU362097"/>
    </source>
</evidence>
<keyword evidence="2" id="KW-0449">Lipoprotein</keyword>
<dbReference type="Gene3D" id="2.20.200.10">
    <property type="entry name" value="Outer membrane efflux proteins (OEP)"/>
    <property type="match status" value="1"/>
</dbReference>
<dbReference type="SUPFAM" id="SSF56954">
    <property type="entry name" value="Outer membrane efflux proteins (OEP)"/>
    <property type="match status" value="1"/>
</dbReference>
<keyword evidence="2" id="KW-1134">Transmembrane beta strand</keyword>
<dbReference type="InterPro" id="IPR010131">
    <property type="entry name" value="MdtP/NodT-like"/>
</dbReference>
<keyword evidence="2" id="KW-0732">Signal</keyword>
<feature type="chain" id="PRO_5033110719" evidence="2">
    <location>
        <begin position="30"/>
        <end position="481"/>
    </location>
</feature>
<dbReference type="GO" id="GO:0015562">
    <property type="term" value="F:efflux transmembrane transporter activity"/>
    <property type="evidence" value="ECO:0007669"/>
    <property type="project" value="InterPro"/>
</dbReference>
<evidence type="ECO:0000313" key="4">
    <source>
        <dbReference type="EMBL" id="QHI99011.1"/>
    </source>
</evidence>
<feature type="signal peptide" evidence="2">
    <location>
        <begin position="1"/>
        <end position="29"/>
    </location>
</feature>